<organism evidence="2">
    <name type="scientific">Ixodes ricinus</name>
    <name type="common">Common tick</name>
    <name type="synonym">Acarus ricinus</name>
    <dbReference type="NCBI Taxonomy" id="34613"/>
    <lineage>
        <taxon>Eukaryota</taxon>
        <taxon>Metazoa</taxon>
        <taxon>Ecdysozoa</taxon>
        <taxon>Arthropoda</taxon>
        <taxon>Chelicerata</taxon>
        <taxon>Arachnida</taxon>
        <taxon>Acari</taxon>
        <taxon>Parasitiformes</taxon>
        <taxon>Ixodida</taxon>
        <taxon>Ixodoidea</taxon>
        <taxon>Ixodidae</taxon>
        <taxon>Ixodinae</taxon>
        <taxon>Ixodes</taxon>
    </lineage>
</organism>
<dbReference type="EMBL" id="GEFM01006480">
    <property type="protein sequence ID" value="JAP69316.1"/>
    <property type="molecule type" value="mRNA"/>
</dbReference>
<dbReference type="AlphaFoldDB" id="A0A131XUI7"/>
<feature type="region of interest" description="Disordered" evidence="1">
    <location>
        <begin position="1"/>
        <end position="21"/>
    </location>
</feature>
<sequence>MQYKQRQRQARGERASTRKAGEEERSLLSFLTLLFPLALLSRQPSPQCSPFPSLLRVAIACTAQVEFRPREKKAGEEEADRLLERRKHKTILTFSLLPRTRLRLVFTTSKKVDPPFPPDDVIEVPCCRQSRSRRRANSCGLCGRHLFCCRSLSSVAVHRSFGSQELGHRDDSDTPVWLCYLQLLVGISTTNRQDCDLQQHYISASVASFVATLGPLLMYGQHRVLNTLVEDSFQAPYFYLPSLPFPRASHFVNVTVM</sequence>
<name>A0A131XUI7_IXORI</name>
<feature type="compositionally biased region" description="Basic and acidic residues" evidence="1">
    <location>
        <begin position="10"/>
        <end position="21"/>
    </location>
</feature>
<protein>
    <submittedName>
        <fullName evidence="2">Putative conserved protein with signal anchor</fullName>
    </submittedName>
</protein>
<evidence type="ECO:0000256" key="1">
    <source>
        <dbReference type="SAM" id="MobiDB-lite"/>
    </source>
</evidence>
<accession>A0A131XUI7</accession>
<evidence type="ECO:0000313" key="2">
    <source>
        <dbReference type="EMBL" id="JAP69316.1"/>
    </source>
</evidence>
<proteinExistence type="evidence at transcript level"/>
<reference evidence="2" key="1">
    <citation type="submission" date="2016-02" db="EMBL/GenBank/DDBJ databases">
        <title>RNAseq analyses of the midgut from blood- or serum-fed Ixodes ricinus ticks.</title>
        <authorList>
            <person name="Perner J."/>
            <person name="Provaznik J."/>
            <person name="Schrenkova J."/>
            <person name="Urbanova V."/>
            <person name="Ribeiro J.M."/>
            <person name="Kopacek P."/>
        </authorList>
    </citation>
    <scope>NUCLEOTIDE SEQUENCE</scope>
    <source>
        <tissue evidence="2">Gut</tissue>
    </source>
</reference>